<reference evidence="3 4" key="1">
    <citation type="submission" date="2024-02" db="EMBL/GenBank/DDBJ databases">
        <title>de novo genome assembly of Solanum bulbocastanum strain 11H21.</title>
        <authorList>
            <person name="Hosaka A.J."/>
        </authorList>
    </citation>
    <scope>NUCLEOTIDE SEQUENCE [LARGE SCALE GENOMIC DNA]</scope>
    <source>
        <tissue evidence="3">Young leaves</tissue>
    </source>
</reference>
<feature type="domain" description="Aminotransferase-like plant mobile" evidence="2">
    <location>
        <begin position="77"/>
        <end position="141"/>
    </location>
</feature>
<keyword evidence="1" id="KW-1133">Transmembrane helix</keyword>
<protein>
    <recommendedName>
        <fullName evidence="2">Aminotransferase-like plant mobile domain-containing protein</fullName>
    </recommendedName>
</protein>
<keyword evidence="4" id="KW-1185">Reference proteome</keyword>
<feature type="transmembrane region" description="Helical" evidence="1">
    <location>
        <begin position="76"/>
        <end position="98"/>
    </location>
</feature>
<accession>A0AAN8Y9I2</accession>
<keyword evidence="1" id="KW-0812">Transmembrane</keyword>
<dbReference type="GO" id="GO:0010073">
    <property type="term" value="P:meristem maintenance"/>
    <property type="evidence" value="ECO:0007669"/>
    <property type="project" value="InterPro"/>
</dbReference>
<dbReference type="InterPro" id="IPR044824">
    <property type="entry name" value="MAIN-like"/>
</dbReference>
<keyword evidence="1" id="KW-0472">Membrane</keyword>
<proteinExistence type="predicted"/>
<dbReference type="PANTHER" id="PTHR46033:SF60">
    <property type="entry name" value="AMINOTRANSFERASE-LIKE PLANT MOBILE DOMAIN-CONTAINING PROTEIN"/>
    <property type="match status" value="1"/>
</dbReference>
<organism evidence="3 4">
    <name type="scientific">Solanum bulbocastanum</name>
    <name type="common">Wild potato</name>
    <dbReference type="NCBI Taxonomy" id="147425"/>
    <lineage>
        <taxon>Eukaryota</taxon>
        <taxon>Viridiplantae</taxon>
        <taxon>Streptophyta</taxon>
        <taxon>Embryophyta</taxon>
        <taxon>Tracheophyta</taxon>
        <taxon>Spermatophyta</taxon>
        <taxon>Magnoliopsida</taxon>
        <taxon>eudicotyledons</taxon>
        <taxon>Gunneridae</taxon>
        <taxon>Pentapetalae</taxon>
        <taxon>asterids</taxon>
        <taxon>lamiids</taxon>
        <taxon>Solanales</taxon>
        <taxon>Solanaceae</taxon>
        <taxon>Solanoideae</taxon>
        <taxon>Solaneae</taxon>
        <taxon>Solanum</taxon>
    </lineage>
</organism>
<feature type="transmembrane region" description="Helical" evidence="1">
    <location>
        <begin position="118"/>
        <end position="146"/>
    </location>
</feature>
<evidence type="ECO:0000313" key="4">
    <source>
        <dbReference type="Proteomes" id="UP001371456"/>
    </source>
</evidence>
<sequence length="150" mass="17150">MQYDHALITTMVEHWRSETHCFHLLFSKGTITLQDLQCESGEDTQHYWRDQFRVDSVGDATLVERVEKIYSQTLHACYIGGILFSNTSGNLISLQYMTFLDPIQDVGKYSWGSAVLAYLYRALCWASIVEAVDICGFILLLLSYLLTMCS</sequence>
<evidence type="ECO:0000313" key="3">
    <source>
        <dbReference type="EMBL" id="KAK6784720.1"/>
    </source>
</evidence>
<dbReference type="InterPro" id="IPR019557">
    <property type="entry name" value="AminoTfrase-like_pln_mobile"/>
</dbReference>
<dbReference type="Pfam" id="PF10536">
    <property type="entry name" value="PMD"/>
    <property type="match status" value="1"/>
</dbReference>
<comment type="caution">
    <text evidence="3">The sequence shown here is derived from an EMBL/GenBank/DDBJ whole genome shotgun (WGS) entry which is preliminary data.</text>
</comment>
<dbReference type="PANTHER" id="PTHR46033">
    <property type="entry name" value="PROTEIN MAIN-LIKE 2"/>
    <property type="match status" value="1"/>
</dbReference>
<dbReference type="Proteomes" id="UP001371456">
    <property type="component" value="Unassembled WGS sequence"/>
</dbReference>
<dbReference type="AlphaFoldDB" id="A0AAN8Y9I2"/>
<evidence type="ECO:0000259" key="2">
    <source>
        <dbReference type="Pfam" id="PF10536"/>
    </source>
</evidence>
<dbReference type="EMBL" id="JBANQN010000007">
    <property type="protein sequence ID" value="KAK6784720.1"/>
    <property type="molecule type" value="Genomic_DNA"/>
</dbReference>
<evidence type="ECO:0000256" key="1">
    <source>
        <dbReference type="SAM" id="Phobius"/>
    </source>
</evidence>
<name>A0AAN8Y9I2_SOLBU</name>
<gene>
    <name evidence="3" type="ORF">RDI58_018175</name>
</gene>